<dbReference type="RefSeq" id="WP_134048389.1">
    <property type="nucleotide sequence ID" value="NZ_PECB01000003.1"/>
</dbReference>
<evidence type="ECO:0000313" key="5">
    <source>
        <dbReference type="EMBL" id="TDZ52967.1"/>
    </source>
</evidence>
<dbReference type="AlphaFoldDB" id="A0A4R8RJU5"/>
<feature type="region of interest" description="Disordered" evidence="2">
    <location>
        <begin position="331"/>
        <end position="427"/>
    </location>
</feature>
<keyword evidence="3" id="KW-1133">Transmembrane helix</keyword>
<comment type="similarity">
    <text evidence="1">Belongs to the mycobacterial PPE family.</text>
</comment>
<reference evidence="5 6" key="1">
    <citation type="journal article" date="2019" name="Sci. Rep.">
        <title>Extended insight into the Mycobacterium chelonae-abscessus complex through whole genome sequencing of Mycobacterium salmoniphilum outbreak and Mycobacterium salmoniphilum-like strains.</title>
        <authorList>
            <person name="Behra P.R.K."/>
            <person name="Das S."/>
            <person name="Pettersson B.M.F."/>
            <person name="Shirreff L."/>
            <person name="DuCote T."/>
            <person name="Jacobsson K.G."/>
            <person name="Ennis D.G."/>
            <person name="Kirsebom L.A."/>
        </authorList>
    </citation>
    <scope>NUCLEOTIDE SEQUENCE [LARGE SCALE GENOMIC DNA]</scope>
    <source>
        <strain evidence="5 6">CCUG 63697</strain>
    </source>
</reference>
<dbReference type="SUPFAM" id="SSF140459">
    <property type="entry name" value="PE/PPE dimer-like"/>
    <property type="match status" value="1"/>
</dbReference>
<gene>
    <name evidence="5" type="ORF">CCUG63697_01453</name>
</gene>
<evidence type="ECO:0000259" key="4">
    <source>
        <dbReference type="Pfam" id="PF00823"/>
    </source>
</evidence>
<name>A0A4R8RJU5_9MYCO</name>
<evidence type="ECO:0000256" key="3">
    <source>
        <dbReference type="SAM" id="Phobius"/>
    </source>
</evidence>
<keyword evidence="3" id="KW-0472">Membrane</keyword>
<protein>
    <submittedName>
        <fullName evidence="5">Putative PPE family protein PPE47/PPE48</fullName>
    </submittedName>
</protein>
<dbReference type="PANTHER" id="PTHR46766:SF1">
    <property type="entry name" value="GLUTAMINE-RICH PROTEIN 2"/>
    <property type="match status" value="1"/>
</dbReference>
<feature type="domain" description="PPE" evidence="4">
    <location>
        <begin position="6"/>
        <end position="164"/>
    </location>
</feature>
<proteinExistence type="inferred from homology"/>
<comment type="caution">
    <text evidence="5">The sequence shown here is derived from an EMBL/GenBank/DDBJ whole genome shotgun (WGS) entry which is preliminary data.</text>
</comment>
<dbReference type="PANTHER" id="PTHR46766">
    <property type="entry name" value="GLUTAMINE-RICH PROTEIN 2"/>
    <property type="match status" value="1"/>
</dbReference>
<dbReference type="EMBL" id="PECC01000026">
    <property type="protein sequence ID" value="TDZ52967.1"/>
    <property type="molecule type" value="Genomic_DNA"/>
</dbReference>
<dbReference type="Gene3D" id="1.20.1260.20">
    <property type="entry name" value="PPE superfamily"/>
    <property type="match status" value="1"/>
</dbReference>
<feature type="transmembrane region" description="Helical" evidence="3">
    <location>
        <begin position="240"/>
        <end position="261"/>
    </location>
</feature>
<evidence type="ECO:0000256" key="1">
    <source>
        <dbReference type="ARBA" id="ARBA00010652"/>
    </source>
</evidence>
<feature type="compositionally biased region" description="Low complexity" evidence="2">
    <location>
        <begin position="335"/>
        <end position="368"/>
    </location>
</feature>
<evidence type="ECO:0000256" key="2">
    <source>
        <dbReference type="SAM" id="MobiDB-lite"/>
    </source>
</evidence>
<keyword evidence="3" id="KW-0812">Transmembrane</keyword>
<accession>A0A4R8RJU5</accession>
<sequence length="517" mass="53462">MTAPIWLASPPEVHSALLSAGPGSGALLAAAATWTTLSTEYRTAATEVQQLLVTVRAGSWEGPSAERYLAGHQPYLSWLQTTAESSAANSTQLEEVAAAYSTALADMPTLAELALNHATHAALVGTNFFGINVIPIAVNEADYARMWIQAATAMAVYDGVVGAIQVAAPRSLTAPPIVSISPVGTEIFSLAAQLQSADSGSALRNTQSTTQSLLEKILNILLPGFVEVLKALAGLDLRELLILLLADPAAAINLLAPLLAAMSGLGQWVATSVTLWILQIGSILLILGPALAIPLAIALSDPQRLAAIIETPPAPTRANMAPAVTTRGTESVVLPTPSAPSAPTGVPTTPATTTTGPHAPAGPATSAGLWYVVAGASDSQPPGGPTLNEGTRKQLSRQDGAAAAAQTSREVSAVGRRRRRKRPASTAEGHMHVYEFLDEPAEKDTIPIQPMSEAARHTVEPTVRHRAGISGHSGVIVREGTLPRGYVDLGAVPAAEHMPAQPLMPGTWASDDDASAT</sequence>
<dbReference type="InterPro" id="IPR000030">
    <property type="entry name" value="PPE_dom"/>
</dbReference>
<dbReference type="GO" id="GO:0052572">
    <property type="term" value="P:response to host immune response"/>
    <property type="evidence" value="ECO:0007669"/>
    <property type="project" value="TreeGrafter"/>
</dbReference>
<dbReference type="Pfam" id="PF00823">
    <property type="entry name" value="PPE"/>
    <property type="match status" value="1"/>
</dbReference>
<dbReference type="InterPro" id="IPR038332">
    <property type="entry name" value="PPE_sf"/>
</dbReference>
<evidence type="ECO:0000313" key="6">
    <source>
        <dbReference type="Proteomes" id="UP000295165"/>
    </source>
</evidence>
<dbReference type="Proteomes" id="UP000295165">
    <property type="component" value="Unassembled WGS sequence"/>
</dbReference>
<keyword evidence="6" id="KW-1185">Reference proteome</keyword>
<organism evidence="5 6">
    <name type="scientific">Mycobacteroides franklinii</name>
    <dbReference type="NCBI Taxonomy" id="948102"/>
    <lineage>
        <taxon>Bacteria</taxon>
        <taxon>Bacillati</taxon>
        <taxon>Actinomycetota</taxon>
        <taxon>Actinomycetes</taxon>
        <taxon>Mycobacteriales</taxon>
        <taxon>Mycobacteriaceae</taxon>
        <taxon>Mycobacteroides</taxon>
    </lineage>
</organism>
<feature type="transmembrane region" description="Helical" evidence="3">
    <location>
        <begin position="273"/>
        <end position="299"/>
    </location>
</feature>